<keyword evidence="2" id="KW-1003">Cell membrane</keyword>
<dbReference type="InterPro" id="IPR010559">
    <property type="entry name" value="Sig_transdc_His_kin_internal"/>
</dbReference>
<dbReference type="Gene3D" id="6.10.340.10">
    <property type="match status" value="1"/>
</dbReference>
<evidence type="ECO:0000256" key="8">
    <source>
        <dbReference type="ARBA" id="ARBA00022840"/>
    </source>
</evidence>
<reference evidence="14 15" key="1">
    <citation type="submission" date="2023-04" db="EMBL/GenBank/DDBJ databases">
        <title>Fusibacter bizertensis strain WBS, isolated from littoral bottom sediments of the Arctic seas - biochemical and genomic analysis.</title>
        <authorList>
            <person name="Brioukhanov A.L."/>
        </authorList>
    </citation>
    <scope>NUCLEOTIDE SEQUENCE [LARGE SCALE GENOMIC DNA]</scope>
    <source>
        <strain evidence="14 15">WBS</strain>
    </source>
</reference>
<evidence type="ECO:0000256" key="7">
    <source>
        <dbReference type="ARBA" id="ARBA00022777"/>
    </source>
</evidence>
<dbReference type="Pfam" id="PF02518">
    <property type="entry name" value="HATPase_c"/>
    <property type="match status" value="1"/>
</dbReference>
<keyword evidence="5 12" id="KW-0812">Transmembrane</keyword>
<dbReference type="InterPro" id="IPR036890">
    <property type="entry name" value="HATPase_C_sf"/>
</dbReference>
<dbReference type="Gene3D" id="3.30.565.10">
    <property type="entry name" value="Histidine kinase-like ATPase, C-terminal domain"/>
    <property type="match status" value="1"/>
</dbReference>
<dbReference type="Pfam" id="PF00672">
    <property type="entry name" value="HAMP"/>
    <property type="match status" value="1"/>
</dbReference>
<keyword evidence="7 14" id="KW-0418">Kinase</keyword>
<evidence type="ECO:0000256" key="6">
    <source>
        <dbReference type="ARBA" id="ARBA00022741"/>
    </source>
</evidence>
<gene>
    <name evidence="14" type="ORF">QE109_13110</name>
</gene>
<evidence type="ECO:0000313" key="14">
    <source>
        <dbReference type="EMBL" id="MDH8679093.1"/>
    </source>
</evidence>
<keyword evidence="8" id="KW-0067">ATP-binding</keyword>
<evidence type="ECO:0000256" key="1">
    <source>
        <dbReference type="ARBA" id="ARBA00004651"/>
    </source>
</evidence>
<evidence type="ECO:0000256" key="2">
    <source>
        <dbReference type="ARBA" id="ARBA00022475"/>
    </source>
</evidence>
<evidence type="ECO:0000256" key="9">
    <source>
        <dbReference type="ARBA" id="ARBA00022989"/>
    </source>
</evidence>
<dbReference type="CDD" id="cd06225">
    <property type="entry name" value="HAMP"/>
    <property type="match status" value="1"/>
</dbReference>
<dbReference type="RefSeq" id="WP_281094990.1">
    <property type="nucleotide sequence ID" value="NZ_JARYZI010000009.1"/>
</dbReference>
<evidence type="ECO:0000259" key="13">
    <source>
        <dbReference type="PROSITE" id="PS50885"/>
    </source>
</evidence>
<dbReference type="SMART" id="SM00304">
    <property type="entry name" value="HAMP"/>
    <property type="match status" value="1"/>
</dbReference>
<evidence type="ECO:0000313" key="15">
    <source>
        <dbReference type="Proteomes" id="UP001158045"/>
    </source>
</evidence>
<evidence type="ECO:0000256" key="11">
    <source>
        <dbReference type="ARBA" id="ARBA00023136"/>
    </source>
</evidence>
<dbReference type="SUPFAM" id="SSF55874">
    <property type="entry name" value="ATPase domain of HSP90 chaperone/DNA topoisomerase II/histidine kinase"/>
    <property type="match status" value="1"/>
</dbReference>
<keyword evidence="6" id="KW-0547">Nucleotide-binding</keyword>
<sequence>MKLNSLRKKMMFYFITMTLMIGLISLYVSYNSKMLLDEIKDMFNTSITLSEIENKLEITHSSLTQYIQTKSSDALNTYIENSENLASSTEALLRYYGSEKGMLSVENVHNLVLRYNQYSADAVVAKRGRDAEGCRDMYQLAEDILKNIRGLIQNLKLIQLEDNVVLYKSLDYNSQKVQISNMVMIIDLIILTIMLVLHVTYRMTTPIIKLAHSANEIASGHFEGEEVIVSDEDEIQMMAKAFNKMRISIRNLIQELKKTNEVEAQLFEKELQTVKMQTLLNKAELRSLQSQINPHFLFNSLNAGVQLAMMEEADLTLEFLENMSAIFRYNIKPLDKTVTIEEELNNIKAYSEMMKVRFGDKLKFDLKVSSEVLPVAIMPLILQPLVENAFIHGIGKKEDGGEVFVEVWHEKEWLYFLVRDNGIGMTDIQMQRILNENNEQAIPKKSHSSGIGAGNVLQRLKLAYGNEICMDIKSTLEVGTEITITIPWNQVKGD</sequence>
<dbReference type="SUPFAM" id="SSF158472">
    <property type="entry name" value="HAMP domain-like"/>
    <property type="match status" value="1"/>
</dbReference>
<dbReference type="Pfam" id="PF06580">
    <property type="entry name" value="His_kinase"/>
    <property type="match status" value="1"/>
</dbReference>
<comment type="subcellular location">
    <subcellularLocation>
        <location evidence="1">Cell membrane</location>
        <topology evidence="1">Multi-pass membrane protein</topology>
    </subcellularLocation>
</comment>
<keyword evidence="15" id="KW-1185">Reference proteome</keyword>
<keyword evidence="11 12" id="KW-0472">Membrane</keyword>
<evidence type="ECO:0000256" key="12">
    <source>
        <dbReference type="SAM" id="Phobius"/>
    </source>
</evidence>
<dbReference type="Proteomes" id="UP001158045">
    <property type="component" value="Unassembled WGS sequence"/>
</dbReference>
<evidence type="ECO:0000256" key="4">
    <source>
        <dbReference type="ARBA" id="ARBA00022679"/>
    </source>
</evidence>
<keyword evidence="10" id="KW-0902">Two-component regulatory system</keyword>
<proteinExistence type="predicted"/>
<dbReference type="PANTHER" id="PTHR34220">
    <property type="entry name" value="SENSOR HISTIDINE KINASE YPDA"/>
    <property type="match status" value="1"/>
</dbReference>
<dbReference type="InterPro" id="IPR003594">
    <property type="entry name" value="HATPase_dom"/>
</dbReference>
<organism evidence="14 15">
    <name type="scientific">Fusibacter bizertensis</name>
    <dbReference type="NCBI Taxonomy" id="1488331"/>
    <lineage>
        <taxon>Bacteria</taxon>
        <taxon>Bacillati</taxon>
        <taxon>Bacillota</taxon>
        <taxon>Clostridia</taxon>
        <taxon>Eubacteriales</taxon>
        <taxon>Eubacteriales Family XII. Incertae Sedis</taxon>
        <taxon>Fusibacter</taxon>
    </lineage>
</organism>
<protein>
    <submittedName>
        <fullName evidence="14">Sensor histidine kinase</fullName>
        <ecNumber evidence="14">2.7.13.3</ecNumber>
    </submittedName>
</protein>
<keyword evidence="9 12" id="KW-1133">Transmembrane helix</keyword>
<keyword evidence="3" id="KW-0597">Phosphoprotein</keyword>
<evidence type="ECO:0000256" key="10">
    <source>
        <dbReference type="ARBA" id="ARBA00023012"/>
    </source>
</evidence>
<name>A0ABT6NFD6_9FIRM</name>
<dbReference type="EC" id="2.7.13.3" evidence="14"/>
<dbReference type="EMBL" id="JARYZI010000009">
    <property type="protein sequence ID" value="MDH8679093.1"/>
    <property type="molecule type" value="Genomic_DNA"/>
</dbReference>
<comment type="caution">
    <text evidence="14">The sequence shown here is derived from an EMBL/GenBank/DDBJ whole genome shotgun (WGS) entry which is preliminary data.</text>
</comment>
<dbReference type="PANTHER" id="PTHR34220:SF11">
    <property type="entry name" value="SENSOR PROTEIN KINASE HPTS"/>
    <property type="match status" value="1"/>
</dbReference>
<feature type="transmembrane region" description="Helical" evidence="12">
    <location>
        <begin position="12"/>
        <end position="30"/>
    </location>
</feature>
<dbReference type="InterPro" id="IPR050640">
    <property type="entry name" value="Bact_2-comp_sensor_kinase"/>
</dbReference>
<dbReference type="GO" id="GO:0004673">
    <property type="term" value="F:protein histidine kinase activity"/>
    <property type="evidence" value="ECO:0007669"/>
    <property type="project" value="UniProtKB-EC"/>
</dbReference>
<evidence type="ECO:0000256" key="5">
    <source>
        <dbReference type="ARBA" id="ARBA00022692"/>
    </source>
</evidence>
<feature type="transmembrane region" description="Helical" evidence="12">
    <location>
        <begin position="179"/>
        <end position="201"/>
    </location>
</feature>
<keyword evidence="4 14" id="KW-0808">Transferase</keyword>
<evidence type="ECO:0000256" key="3">
    <source>
        <dbReference type="ARBA" id="ARBA00022553"/>
    </source>
</evidence>
<accession>A0ABT6NFD6</accession>
<dbReference type="InterPro" id="IPR003660">
    <property type="entry name" value="HAMP_dom"/>
</dbReference>
<feature type="domain" description="HAMP" evidence="13">
    <location>
        <begin position="201"/>
        <end position="254"/>
    </location>
</feature>
<dbReference type="PROSITE" id="PS50885">
    <property type="entry name" value="HAMP"/>
    <property type="match status" value="1"/>
</dbReference>